<dbReference type="Proteomes" id="UP000181870">
    <property type="component" value="Unassembled WGS sequence"/>
</dbReference>
<evidence type="ECO:0000313" key="3">
    <source>
        <dbReference type="Proteomes" id="UP000181870"/>
    </source>
</evidence>
<proteinExistence type="predicted"/>
<keyword evidence="1" id="KW-0732">Signal</keyword>
<evidence type="ECO:0000256" key="1">
    <source>
        <dbReference type="SAM" id="SignalP"/>
    </source>
</evidence>
<name>A0A1G8KJ16_BACOV</name>
<dbReference type="PROSITE" id="PS51257">
    <property type="entry name" value="PROKAR_LIPOPROTEIN"/>
    <property type="match status" value="1"/>
</dbReference>
<sequence>MMKKTVQFVPIIAIAMAGTMFSCVDSGKDLYDPSYETPNPMGDGFAAPNDIDWDMITTKNVSVEVKDEEGELFAYLVEIYAEDPLTNESASVLAARTANKENNFKFTAAVSLLPTQKGIYVKQTDPKGREQVYQFDVPENSDNITCKLYYAESAAQNRALMSRGVATRSLAFEKPDYSSIPANAKEVTEM</sequence>
<accession>A0A1G8KJ16</accession>
<gene>
    <name evidence="2" type="ORF">SAMN05192582_104524</name>
</gene>
<organism evidence="2 3">
    <name type="scientific">Bacteroides ovatus</name>
    <dbReference type="NCBI Taxonomy" id="28116"/>
    <lineage>
        <taxon>Bacteria</taxon>
        <taxon>Pseudomonadati</taxon>
        <taxon>Bacteroidota</taxon>
        <taxon>Bacteroidia</taxon>
        <taxon>Bacteroidales</taxon>
        <taxon>Bacteroidaceae</taxon>
        <taxon>Bacteroides</taxon>
    </lineage>
</organism>
<reference evidence="2 3" key="1">
    <citation type="submission" date="2016-10" db="EMBL/GenBank/DDBJ databases">
        <authorList>
            <person name="de Groot N.N."/>
        </authorList>
    </citation>
    <scope>NUCLEOTIDE SEQUENCE [LARGE SCALE GENOMIC DNA]</scope>
    <source>
        <strain evidence="2 3">NLAE-zl-C57</strain>
    </source>
</reference>
<dbReference type="RefSeq" id="WP_229092283.1">
    <property type="nucleotide sequence ID" value="NZ_JADNAF010000124.1"/>
</dbReference>
<feature type="chain" id="PRO_5010227045" evidence="1">
    <location>
        <begin position="23"/>
        <end position="190"/>
    </location>
</feature>
<dbReference type="EMBL" id="FNDO01000045">
    <property type="protein sequence ID" value="SDI43433.1"/>
    <property type="molecule type" value="Genomic_DNA"/>
</dbReference>
<feature type="signal peptide" evidence="1">
    <location>
        <begin position="1"/>
        <end position="22"/>
    </location>
</feature>
<protein>
    <submittedName>
        <fullName evidence="2">Uncharacterized protein</fullName>
    </submittedName>
</protein>
<evidence type="ECO:0000313" key="2">
    <source>
        <dbReference type="EMBL" id="SDI43433.1"/>
    </source>
</evidence>
<dbReference type="AlphaFoldDB" id="A0A1G8KJ16"/>